<evidence type="ECO:0000256" key="13">
    <source>
        <dbReference type="ARBA" id="ARBA00079803"/>
    </source>
</evidence>
<comment type="catalytic activity">
    <reaction evidence="9">
        <text>(S)-lactate + O2 = pyruvate + H2O2</text>
        <dbReference type="Rhea" id="RHEA:55868"/>
        <dbReference type="ChEBI" id="CHEBI:15361"/>
        <dbReference type="ChEBI" id="CHEBI:15379"/>
        <dbReference type="ChEBI" id="CHEBI:16240"/>
        <dbReference type="ChEBI" id="CHEBI:16651"/>
    </reaction>
    <physiologicalReaction direction="left-to-right" evidence="9">
        <dbReference type="Rhea" id="RHEA:55869"/>
    </physiologicalReaction>
</comment>
<feature type="binding site" evidence="15">
    <location>
        <begin position="88"/>
        <end position="90"/>
    </location>
    <ligand>
        <name>FMN</name>
        <dbReference type="ChEBI" id="CHEBI:58210"/>
    </ligand>
</feature>
<feature type="binding site" evidence="15">
    <location>
        <position position="167"/>
    </location>
    <ligand>
        <name>glyoxylate</name>
        <dbReference type="ChEBI" id="CHEBI:36655"/>
    </ligand>
</feature>
<dbReference type="Gene3D" id="3.20.20.70">
    <property type="entry name" value="Aldolase class I"/>
    <property type="match status" value="1"/>
</dbReference>
<comment type="similarity">
    <text evidence="7">Belongs to the FMN-dependent alpha-hydroxy acid dehydrogenase family.</text>
</comment>
<reference evidence="18" key="1">
    <citation type="submission" date="2017-11" db="EMBL/GenBank/DDBJ databases">
        <authorList>
            <person name="Zhu W."/>
        </authorList>
    </citation>
    <scope>NUCLEOTIDE SEQUENCE [LARGE SCALE GENOMIC DNA]</scope>
    <source>
        <strain evidence="18">160</strain>
    </source>
</reference>
<feature type="binding site" evidence="15">
    <location>
        <begin position="301"/>
        <end position="305"/>
    </location>
    <ligand>
        <name>FMN</name>
        <dbReference type="ChEBI" id="CHEBI:58210"/>
    </ligand>
</feature>
<dbReference type="Pfam" id="PF01070">
    <property type="entry name" value="FMN_dh"/>
    <property type="match status" value="1"/>
</dbReference>
<name>A0A345PK24_9BACI</name>
<dbReference type="PANTHER" id="PTHR10578:SF143">
    <property type="entry name" value="FMN-DEPENDENT ALPHA-HYDROXY ACID DEHYDROGENASE PB1A11.03"/>
    <property type="match status" value="1"/>
</dbReference>
<evidence type="ECO:0000256" key="14">
    <source>
        <dbReference type="PIRSR" id="PIRSR000138-1"/>
    </source>
</evidence>
<feature type="binding site" evidence="15">
    <location>
        <position position="270"/>
    </location>
    <ligand>
        <name>glyoxylate</name>
        <dbReference type="ChEBI" id="CHEBI:36655"/>
    </ligand>
</feature>
<proteinExistence type="inferred from homology"/>
<keyword evidence="4 15" id="KW-0285">Flavoprotein</keyword>
<feature type="domain" description="FMN hydroxy acid dehydrogenase" evidence="16">
    <location>
        <begin position="9"/>
        <end position="375"/>
    </location>
</feature>
<evidence type="ECO:0000256" key="4">
    <source>
        <dbReference type="ARBA" id="ARBA00022630"/>
    </source>
</evidence>
<feature type="active site" description="Proton acceptor" evidence="14">
    <location>
        <position position="270"/>
    </location>
</feature>
<evidence type="ECO:0000259" key="16">
    <source>
        <dbReference type="PROSITE" id="PS51349"/>
    </source>
</evidence>
<dbReference type="KEGG" id="ocn:CUC15_16050"/>
<dbReference type="AlphaFoldDB" id="A0A345PK24"/>
<evidence type="ECO:0000256" key="6">
    <source>
        <dbReference type="ARBA" id="ARBA00023002"/>
    </source>
</evidence>
<evidence type="ECO:0000256" key="11">
    <source>
        <dbReference type="ARBA" id="ARBA00050773"/>
    </source>
</evidence>
<keyword evidence="5 15" id="KW-0288">FMN</keyword>
<feature type="binding site" evidence="15">
    <location>
        <position position="117"/>
    </location>
    <ligand>
        <name>FMN</name>
        <dbReference type="ChEBI" id="CHEBI:58210"/>
    </ligand>
</feature>
<evidence type="ECO:0000313" key="17">
    <source>
        <dbReference type="EMBL" id="AXI10354.1"/>
    </source>
</evidence>
<feature type="binding site" evidence="15">
    <location>
        <position position="273"/>
    </location>
    <ligand>
        <name>glyoxylate</name>
        <dbReference type="ChEBI" id="CHEBI:36655"/>
    </ligand>
</feature>
<dbReference type="EC" id="1.1.3.15" evidence="3"/>
<keyword evidence="18" id="KW-1185">Reference proteome</keyword>
<dbReference type="InterPro" id="IPR037396">
    <property type="entry name" value="FMN_HAD"/>
</dbReference>
<evidence type="ECO:0000256" key="8">
    <source>
        <dbReference type="ARBA" id="ARBA00029513"/>
    </source>
</evidence>
<gene>
    <name evidence="17" type="ORF">CUC15_16050</name>
</gene>
<dbReference type="InterPro" id="IPR000262">
    <property type="entry name" value="FMN-dep_DH"/>
</dbReference>
<dbReference type="InterPro" id="IPR008259">
    <property type="entry name" value="FMN_hydac_DH_AS"/>
</dbReference>
<dbReference type="RefSeq" id="WP_114917640.1">
    <property type="nucleotide sequence ID" value="NZ_CP024848.1"/>
</dbReference>
<feature type="binding site" evidence="15">
    <location>
        <position position="176"/>
    </location>
    <ligand>
        <name>glyoxylate</name>
        <dbReference type="ChEBI" id="CHEBI:36655"/>
    </ligand>
</feature>
<sequence>MSDVLVNVERKDVPLRFEDLENEAQKHLDKNVFDYEQSGAGIEETLRSNREAFSNWKIVPRVMRDVSTVSLHTTINGQSIPAPILLAPVGMQGISHPDGELASAAASAKYEVPFIASTVSSYTLEEIAEANGNGKRWFQLYYPNNVEIAKSFVKRAEIAGYEAIVITVDMPLIGNRERDRSNQYSPFLLGAGKANYAADPVFQEYLAAKPGAAVLDEMLQTFYRPGLNWEDMKPIRDAVDLPIYLKGILHPDDAEEAVKHGIDGIVVSNHGGRQLDGCIATLDALPLIKERVKDKLPILLDSGVRSGPDIFKALALGADAVLLGRPFLYGLTIAGQSGVEQVIQNVLHDLKTTMSLSGIKSIQEINANAIRKTYR</sequence>
<evidence type="ECO:0000256" key="10">
    <source>
        <dbReference type="ARBA" id="ARBA00050549"/>
    </source>
</evidence>
<evidence type="ECO:0000256" key="3">
    <source>
        <dbReference type="ARBA" id="ARBA00013087"/>
    </source>
</evidence>
<organism evidence="17 18">
    <name type="scientific">Oceanobacillus zhaokaii</name>
    <dbReference type="NCBI Taxonomy" id="2052660"/>
    <lineage>
        <taxon>Bacteria</taxon>
        <taxon>Bacillati</taxon>
        <taxon>Bacillota</taxon>
        <taxon>Bacilli</taxon>
        <taxon>Bacillales</taxon>
        <taxon>Bacillaceae</taxon>
        <taxon>Oceanobacillus</taxon>
    </lineage>
</organism>
<comment type="catalytic activity">
    <reaction evidence="11">
        <text>2-hydroxyoctadecanoate + O2 = 2-oxooctadecanoate + H2O2</text>
        <dbReference type="Rhea" id="RHEA:68964"/>
        <dbReference type="ChEBI" id="CHEBI:15379"/>
        <dbReference type="ChEBI" id="CHEBI:16240"/>
        <dbReference type="ChEBI" id="CHEBI:17162"/>
        <dbReference type="ChEBI" id="CHEBI:76724"/>
    </reaction>
</comment>
<evidence type="ECO:0000313" key="18">
    <source>
        <dbReference type="Proteomes" id="UP000253908"/>
    </source>
</evidence>
<feature type="binding site" evidence="15">
    <location>
        <position position="141"/>
    </location>
    <ligand>
        <name>glyoxylate</name>
        <dbReference type="ChEBI" id="CHEBI:36655"/>
    </ligand>
</feature>
<evidence type="ECO:0000256" key="15">
    <source>
        <dbReference type="PIRSR" id="PIRSR000138-2"/>
    </source>
</evidence>
<dbReference type="GO" id="GO:0003973">
    <property type="term" value="F:(S)-2-hydroxy-acid oxidase activity"/>
    <property type="evidence" value="ECO:0007669"/>
    <property type="project" value="UniProtKB-EC"/>
</dbReference>
<evidence type="ECO:0000256" key="5">
    <source>
        <dbReference type="ARBA" id="ARBA00022643"/>
    </source>
</evidence>
<dbReference type="InterPro" id="IPR012133">
    <property type="entry name" value="Alpha-hydoxy_acid_DH_FMN"/>
</dbReference>
<feature type="binding site" evidence="15">
    <location>
        <position position="246"/>
    </location>
    <ligand>
        <name>FMN</name>
        <dbReference type="ChEBI" id="CHEBI:58210"/>
    </ligand>
</feature>
<comment type="catalytic activity">
    <reaction evidence="12">
        <text>2-hydroxyoctanoate + O2 = 2-oxooctanoate + H2O2</text>
        <dbReference type="Rhea" id="RHEA:67940"/>
        <dbReference type="ChEBI" id="CHEBI:15379"/>
        <dbReference type="ChEBI" id="CHEBI:16240"/>
        <dbReference type="ChEBI" id="CHEBI:133514"/>
        <dbReference type="ChEBI" id="CHEBI:176689"/>
    </reaction>
</comment>
<dbReference type="EMBL" id="CP024848">
    <property type="protein sequence ID" value="AXI10354.1"/>
    <property type="molecule type" value="Genomic_DNA"/>
</dbReference>
<feature type="binding site" evidence="15">
    <location>
        <position position="139"/>
    </location>
    <ligand>
        <name>FMN</name>
        <dbReference type="ChEBI" id="CHEBI:58210"/>
    </ligand>
</feature>
<dbReference type="FunFam" id="3.20.20.70:FF:000029">
    <property type="entry name" value="L-lactate dehydrogenase"/>
    <property type="match status" value="1"/>
</dbReference>
<dbReference type="OrthoDB" id="9770452at2"/>
<accession>A0A345PK24</accession>
<comment type="catalytic activity">
    <reaction evidence="1">
        <text>a (2S)-2-hydroxycarboxylate + O2 = a 2-oxocarboxylate + H2O2</text>
        <dbReference type="Rhea" id="RHEA:16789"/>
        <dbReference type="ChEBI" id="CHEBI:15379"/>
        <dbReference type="ChEBI" id="CHEBI:16240"/>
        <dbReference type="ChEBI" id="CHEBI:35179"/>
        <dbReference type="ChEBI" id="CHEBI:58123"/>
        <dbReference type="EC" id="1.1.3.15"/>
    </reaction>
</comment>
<keyword evidence="6" id="KW-0560">Oxidoreductase</keyword>
<evidence type="ECO:0000256" key="9">
    <source>
        <dbReference type="ARBA" id="ARBA00048754"/>
    </source>
</evidence>
<protein>
    <recommendedName>
        <fullName evidence="8">L-lactate oxidase</fullName>
        <ecNumber evidence="3">1.1.3.15</ecNumber>
    </recommendedName>
    <alternativeName>
        <fullName evidence="13">(S)-2-hydroxy-acid oxidase</fullName>
    </alternativeName>
</protein>
<evidence type="ECO:0000256" key="1">
    <source>
        <dbReference type="ARBA" id="ARBA00000616"/>
    </source>
</evidence>
<dbReference type="SUPFAM" id="SSF51395">
    <property type="entry name" value="FMN-linked oxidoreductases"/>
    <property type="match status" value="1"/>
</dbReference>
<evidence type="ECO:0000256" key="2">
    <source>
        <dbReference type="ARBA" id="ARBA00001917"/>
    </source>
</evidence>
<dbReference type="PROSITE" id="PS00557">
    <property type="entry name" value="FMN_HYDROXY_ACID_DH_1"/>
    <property type="match status" value="1"/>
</dbReference>
<comment type="catalytic activity">
    <reaction evidence="10">
        <text>mandelate + O2 = phenylglyoxylate + H2O2</text>
        <dbReference type="Rhea" id="RHEA:68968"/>
        <dbReference type="ChEBI" id="CHEBI:15379"/>
        <dbReference type="ChEBI" id="CHEBI:16240"/>
        <dbReference type="ChEBI" id="CHEBI:25147"/>
        <dbReference type="ChEBI" id="CHEBI:36656"/>
    </reaction>
</comment>
<dbReference type="InterPro" id="IPR013785">
    <property type="entry name" value="Aldolase_TIM"/>
</dbReference>
<evidence type="ECO:0000256" key="12">
    <source>
        <dbReference type="ARBA" id="ARBA00052949"/>
    </source>
</evidence>
<feature type="binding site" evidence="15">
    <location>
        <position position="35"/>
    </location>
    <ligand>
        <name>glyoxylate</name>
        <dbReference type="ChEBI" id="CHEBI:36655"/>
    </ligand>
</feature>
<dbReference type="PROSITE" id="PS51349">
    <property type="entry name" value="FMN_HYDROXY_ACID_DH_2"/>
    <property type="match status" value="1"/>
</dbReference>
<feature type="binding site" evidence="15">
    <location>
        <begin position="324"/>
        <end position="325"/>
    </location>
    <ligand>
        <name>FMN</name>
        <dbReference type="ChEBI" id="CHEBI:58210"/>
    </ligand>
</feature>
<evidence type="ECO:0000256" key="7">
    <source>
        <dbReference type="ARBA" id="ARBA00024042"/>
    </source>
</evidence>
<dbReference type="PIRSF" id="PIRSF000138">
    <property type="entry name" value="Al-hdrx_acd_dh"/>
    <property type="match status" value="1"/>
</dbReference>
<dbReference type="Proteomes" id="UP000253908">
    <property type="component" value="Chromosome"/>
</dbReference>
<comment type="cofactor">
    <cofactor evidence="2">
        <name>FMN</name>
        <dbReference type="ChEBI" id="CHEBI:58210"/>
    </cofactor>
</comment>
<dbReference type="PANTHER" id="PTHR10578">
    <property type="entry name" value="S -2-HYDROXY-ACID OXIDASE-RELATED"/>
    <property type="match status" value="1"/>
</dbReference>
<feature type="binding site" evidence="15">
    <location>
        <position position="268"/>
    </location>
    <ligand>
        <name>FMN</name>
        <dbReference type="ChEBI" id="CHEBI:58210"/>
    </ligand>
</feature>
<dbReference type="GO" id="GO:0010181">
    <property type="term" value="F:FMN binding"/>
    <property type="evidence" value="ECO:0007669"/>
    <property type="project" value="InterPro"/>
</dbReference>